<dbReference type="AlphaFoldDB" id="A0AA86Q4X9"/>
<dbReference type="Proteomes" id="UP001642409">
    <property type="component" value="Unassembled WGS sequence"/>
</dbReference>
<protein>
    <submittedName>
        <fullName evidence="3">Hypothetical_protein</fullName>
    </submittedName>
</protein>
<proteinExistence type="predicted"/>
<accession>A0AA86Q4X9</accession>
<feature type="compositionally biased region" description="Gly residues" evidence="1">
    <location>
        <begin position="25"/>
        <end position="37"/>
    </location>
</feature>
<evidence type="ECO:0000256" key="1">
    <source>
        <dbReference type="SAM" id="MobiDB-lite"/>
    </source>
</evidence>
<sequence length="189" mass="21983">MAIESNQANQNNATNNNNNASGQNNGTGGNNGWGNNGGNKRSRYGIRDYQCPTECEYISILSKTNRPQDQEALQKKADYIVYLFRTKKMTATFLGLFMSKQYEHSEPDDQNDTYKRMRAERRYRICDAKWRGLKSDEQSTRLPQQYRSQRSPQSRNTKIGRNTFQKISGTYKCPDWFQRTKRTNGRHNA</sequence>
<reference evidence="2" key="1">
    <citation type="submission" date="2023-06" db="EMBL/GenBank/DDBJ databases">
        <authorList>
            <person name="Kurt Z."/>
        </authorList>
    </citation>
    <scope>NUCLEOTIDE SEQUENCE</scope>
</reference>
<dbReference type="EMBL" id="CAXDID020000014">
    <property type="protein sequence ID" value="CAL5982185.1"/>
    <property type="molecule type" value="Genomic_DNA"/>
</dbReference>
<feature type="compositionally biased region" description="Low complexity" evidence="1">
    <location>
        <begin position="1"/>
        <end position="24"/>
    </location>
</feature>
<organism evidence="2">
    <name type="scientific">Hexamita inflata</name>
    <dbReference type="NCBI Taxonomy" id="28002"/>
    <lineage>
        <taxon>Eukaryota</taxon>
        <taxon>Metamonada</taxon>
        <taxon>Diplomonadida</taxon>
        <taxon>Hexamitidae</taxon>
        <taxon>Hexamitinae</taxon>
        <taxon>Hexamita</taxon>
    </lineage>
</organism>
<feature type="region of interest" description="Disordered" evidence="1">
    <location>
        <begin position="1"/>
        <end position="39"/>
    </location>
</feature>
<comment type="caution">
    <text evidence="2">The sequence shown here is derived from an EMBL/GenBank/DDBJ whole genome shotgun (WGS) entry which is preliminary data.</text>
</comment>
<dbReference type="EMBL" id="CATOUU010000831">
    <property type="protein sequence ID" value="CAI9952201.1"/>
    <property type="molecule type" value="Genomic_DNA"/>
</dbReference>
<name>A0AA86Q4X9_9EUKA</name>
<feature type="region of interest" description="Disordered" evidence="1">
    <location>
        <begin position="136"/>
        <end position="164"/>
    </location>
</feature>
<gene>
    <name evidence="2" type="ORF">HINF_LOCUS39846</name>
    <name evidence="3" type="ORF">HINF_LOCUS7017</name>
</gene>
<feature type="compositionally biased region" description="Low complexity" evidence="1">
    <location>
        <begin position="141"/>
        <end position="155"/>
    </location>
</feature>
<keyword evidence="4" id="KW-1185">Reference proteome</keyword>
<evidence type="ECO:0000313" key="3">
    <source>
        <dbReference type="EMBL" id="CAL5982185.1"/>
    </source>
</evidence>
<evidence type="ECO:0000313" key="4">
    <source>
        <dbReference type="Proteomes" id="UP001642409"/>
    </source>
</evidence>
<evidence type="ECO:0000313" key="2">
    <source>
        <dbReference type="EMBL" id="CAI9952201.1"/>
    </source>
</evidence>
<reference evidence="3 4" key="2">
    <citation type="submission" date="2024-07" db="EMBL/GenBank/DDBJ databases">
        <authorList>
            <person name="Akdeniz Z."/>
        </authorList>
    </citation>
    <scope>NUCLEOTIDE SEQUENCE [LARGE SCALE GENOMIC DNA]</scope>
</reference>